<organism evidence="2 3">
    <name type="scientific">Aspergillus steynii IBT 23096</name>
    <dbReference type="NCBI Taxonomy" id="1392250"/>
    <lineage>
        <taxon>Eukaryota</taxon>
        <taxon>Fungi</taxon>
        <taxon>Dikarya</taxon>
        <taxon>Ascomycota</taxon>
        <taxon>Pezizomycotina</taxon>
        <taxon>Eurotiomycetes</taxon>
        <taxon>Eurotiomycetidae</taxon>
        <taxon>Eurotiales</taxon>
        <taxon>Aspergillaceae</taxon>
        <taxon>Aspergillus</taxon>
        <taxon>Aspergillus subgen. Circumdati</taxon>
    </lineage>
</organism>
<dbReference type="RefSeq" id="XP_024705347.1">
    <property type="nucleotide sequence ID" value="XM_024854555.1"/>
</dbReference>
<dbReference type="Proteomes" id="UP000234275">
    <property type="component" value="Unassembled WGS sequence"/>
</dbReference>
<gene>
    <name evidence="2" type="ORF">P170DRAFT_508291</name>
</gene>
<dbReference type="PANTHER" id="PTHR35563">
    <property type="entry name" value="BARREL METAL-DEPENDENT HYDROLASE, PUTATIVE (AFU_ORTHOLOGUE AFUA_1G16240)-RELATED"/>
    <property type="match status" value="1"/>
</dbReference>
<evidence type="ECO:0000313" key="3">
    <source>
        <dbReference type="Proteomes" id="UP000234275"/>
    </source>
</evidence>
<sequence>MAEALPLFPNGGWDVHHHIFEPARFSYAPDRHLTPPPATIQNYIDFKRKLGLTHSVLTHGLSYGADCSSLTTFTSDLGHSTRAIGVIDPDTTTPSQLQRLQSSGIRGIRVNLYRYGAMHDVSLQKTALREHARALGPHGAGWSMAFTHTHPEFWHELTPVIEREIVPMGIKLVTDHFALLKGASMLSGGGGEVSSQEGFREILDLVRASQLYVKISAPYRVSSQAPDYADLKPLVRAFFDANPRQVLWGSDWPHTPLMKVRTHEEAMKETPFLEVDDLAWLKSLRSWLSAREWHMLMVTNPQGLYDW</sequence>
<comment type="caution">
    <text evidence="2">The sequence shown here is derived from an EMBL/GenBank/DDBJ whole genome shotgun (WGS) entry which is preliminary data.</text>
</comment>
<dbReference type="InterPro" id="IPR052358">
    <property type="entry name" value="Aro_Compnd_Degr_Hydrolases"/>
</dbReference>
<accession>A0A2I2GB03</accession>
<protein>
    <recommendedName>
        <fullName evidence="1">Amidohydrolase-related domain-containing protein</fullName>
    </recommendedName>
</protein>
<evidence type="ECO:0000259" key="1">
    <source>
        <dbReference type="Pfam" id="PF04909"/>
    </source>
</evidence>
<name>A0A2I2GB03_9EURO</name>
<dbReference type="VEuPathDB" id="FungiDB:P170DRAFT_508291"/>
<keyword evidence="3" id="KW-1185">Reference proteome</keyword>
<dbReference type="InterPro" id="IPR032466">
    <property type="entry name" value="Metal_Hydrolase"/>
</dbReference>
<dbReference type="OrthoDB" id="2135488at2759"/>
<dbReference type="AlphaFoldDB" id="A0A2I2GB03"/>
<dbReference type="EMBL" id="MSFO01000003">
    <property type="protein sequence ID" value="PLB50045.1"/>
    <property type="molecule type" value="Genomic_DNA"/>
</dbReference>
<reference evidence="2 3" key="1">
    <citation type="submission" date="2016-12" db="EMBL/GenBank/DDBJ databases">
        <title>The genomes of Aspergillus section Nigri reveals drivers in fungal speciation.</title>
        <authorList>
            <consortium name="DOE Joint Genome Institute"/>
            <person name="Vesth T.C."/>
            <person name="Nybo J."/>
            <person name="Theobald S."/>
            <person name="Brandl J."/>
            <person name="Frisvad J.C."/>
            <person name="Nielsen K.F."/>
            <person name="Lyhne E.K."/>
            <person name="Kogle M.E."/>
            <person name="Kuo A."/>
            <person name="Riley R."/>
            <person name="Clum A."/>
            <person name="Nolan M."/>
            <person name="Lipzen A."/>
            <person name="Salamov A."/>
            <person name="Henrissat B."/>
            <person name="Wiebenga A."/>
            <person name="De Vries R.P."/>
            <person name="Grigoriev I.V."/>
            <person name="Mortensen U.H."/>
            <person name="Andersen M.R."/>
            <person name="Baker S.E."/>
        </authorList>
    </citation>
    <scope>NUCLEOTIDE SEQUENCE [LARGE SCALE GENOMIC DNA]</scope>
    <source>
        <strain evidence="2 3">IBT 23096</strain>
    </source>
</reference>
<dbReference type="PANTHER" id="PTHR35563:SF2">
    <property type="entry name" value="BARREL METAL-DEPENDENT HYDROLASE, PUTATIVE (AFU_ORTHOLOGUE AFUA_1G16240)-RELATED"/>
    <property type="match status" value="1"/>
</dbReference>
<dbReference type="Pfam" id="PF04909">
    <property type="entry name" value="Amidohydro_2"/>
    <property type="match status" value="1"/>
</dbReference>
<dbReference type="SUPFAM" id="SSF51556">
    <property type="entry name" value="Metallo-dependent hydrolases"/>
    <property type="match status" value="1"/>
</dbReference>
<dbReference type="Gene3D" id="3.20.20.140">
    <property type="entry name" value="Metal-dependent hydrolases"/>
    <property type="match status" value="1"/>
</dbReference>
<evidence type="ECO:0000313" key="2">
    <source>
        <dbReference type="EMBL" id="PLB50045.1"/>
    </source>
</evidence>
<dbReference type="InterPro" id="IPR006680">
    <property type="entry name" value="Amidohydro-rel"/>
</dbReference>
<proteinExistence type="predicted"/>
<dbReference type="GO" id="GO:0016787">
    <property type="term" value="F:hydrolase activity"/>
    <property type="evidence" value="ECO:0007669"/>
    <property type="project" value="InterPro"/>
</dbReference>
<dbReference type="STRING" id="1392250.A0A2I2GB03"/>
<feature type="domain" description="Amidohydrolase-related" evidence="1">
    <location>
        <begin position="13"/>
        <end position="306"/>
    </location>
</feature>
<dbReference type="GeneID" id="36562261"/>